<sequence>MSKALVVVPTYNEIENIERLLRTIFSLQREFHVLVVDDNSPDGTGQVVEANFDTYPEKLFILKRTKKKGLGSAYIAGFKWGLANNYDYIFEMDADFSHNPNDLIRLYNACHKDGNDMAIGSRYVTGVNVVNWPMSRVLLSWLASKYVRLIMGVDIYDTTAGFICYKREVLQKINLNNIRFVGYAFQIEMKFKVHLSNFKITEVPVIFTDRTKGESKMSSGIISEAIFGVIAMKLKSVFNRKKFNESSFN</sequence>
<evidence type="ECO:0000313" key="5">
    <source>
        <dbReference type="EMBL" id="MCG2429650.1"/>
    </source>
</evidence>
<feature type="domain" description="Glycosyltransferase 2-like" evidence="4">
    <location>
        <begin position="6"/>
        <end position="173"/>
    </location>
</feature>
<evidence type="ECO:0000256" key="3">
    <source>
        <dbReference type="ARBA" id="ARBA00022679"/>
    </source>
</evidence>
<dbReference type="AlphaFoldDB" id="A0A9X1QXZ5"/>
<evidence type="ECO:0000313" key="6">
    <source>
        <dbReference type="Proteomes" id="UP001139462"/>
    </source>
</evidence>
<organism evidence="5 6">
    <name type="scientific">Aequorivita xiaoshiensis</name>
    <dbReference type="NCBI Taxonomy" id="2874476"/>
    <lineage>
        <taxon>Bacteria</taxon>
        <taxon>Pseudomonadati</taxon>
        <taxon>Bacteroidota</taxon>
        <taxon>Flavobacteriia</taxon>
        <taxon>Flavobacteriales</taxon>
        <taxon>Flavobacteriaceae</taxon>
        <taxon>Aequorivita</taxon>
    </lineage>
</organism>
<dbReference type="Proteomes" id="UP001139462">
    <property type="component" value="Unassembled WGS sequence"/>
</dbReference>
<comment type="similarity">
    <text evidence="1">Belongs to the glycosyltransferase 2 family.</text>
</comment>
<dbReference type="InterPro" id="IPR001173">
    <property type="entry name" value="Glyco_trans_2-like"/>
</dbReference>
<evidence type="ECO:0000256" key="1">
    <source>
        <dbReference type="ARBA" id="ARBA00006739"/>
    </source>
</evidence>
<gene>
    <name evidence="5" type="ORF">K8344_00835</name>
</gene>
<dbReference type="RefSeq" id="WP_237606368.1">
    <property type="nucleotide sequence ID" value="NZ_JAIRBB010000001.1"/>
</dbReference>
<dbReference type="PANTHER" id="PTHR43398">
    <property type="entry name" value="DOLICHOL-PHOSPHATE MANNOSYLTRANSFERASE SUBUNIT 1"/>
    <property type="match status" value="1"/>
</dbReference>
<reference evidence="5" key="1">
    <citation type="submission" date="2021-09" db="EMBL/GenBank/DDBJ databases">
        <title>Genome of Aequorivita sp. strain F64183.</title>
        <authorList>
            <person name="Wang Y."/>
        </authorList>
    </citation>
    <scope>NUCLEOTIDE SEQUENCE</scope>
    <source>
        <strain evidence="5">F64183</strain>
    </source>
</reference>
<dbReference type="EMBL" id="JAIRBB010000001">
    <property type="protein sequence ID" value="MCG2429650.1"/>
    <property type="molecule type" value="Genomic_DNA"/>
</dbReference>
<comment type="caution">
    <text evidence="5">The sequence shown here is derived from an EMBL/GenBank/DDBJ whole genome shotgun (WGS) entry which is preliminary data.</text>
</comment>
<accession>A0A9X1QXZ5</accession>
<dbReference type="Pfam" id="PF00535">
    <property type="entry name" value="Glycos_transf_2"/>
    <property type="match status" value="1"/>
</dbReference>
<dbReference type="GO" id="GO:0009247">
    <property type="term" value="P:glycolipid biosynthetic process"/>
    <property type="evidence" value="ECO:0007669"/>
    <property type="project" value="TreeGrafter"/>
</dbReference>
<dbReference type="SUPFAM" id="SSF53448">
    <property type="entry name" value="Nucleotide-diphospho-sugar transferases"/>
    <property type="match status" value="1"/>
</dbReference>
<dbReference type="GO" id="GO:0004582">
    <property type="term" value="F:dolichyl-phosphate beta-D-mannosyltransferase activity"/>
    <property type="evidence" value="ECO:0007669"/>
    <property type="project" value="InterPro"/>
</dbReference>
<protein>
    <submittedName>
        <fullName evidence="5">Polyprenol monophosphomannose synthase</fullName>
    </submittedName>
</protein>
<dbReference type="InterPro" id="IPR029044">
    <property type="entry name" value="Nucleotide-diphossugar_trans"/>
</dbReference>
<keyword evidence="6" id="KW-1185">Reference proteome</keyword>
<evidence type="ECO:0000256" key="2">
    <source>
        <dbReference type="ARBA" id="ARBA00022676"/>
    </source>
</evidence>
<evidence type="ECO:0000259" key="4">
    <source>
        <dbReference type="Pfam" id="PF00535"/>
    </source>
</evidence>
<dbReference type="Gene3D" id="3.90.550.10">
    <property type="entry name" value="Spore Coat Polysaccharide Biosynthesis Protein SpsA, Chain A"/>
    <property type="match status" value="1"/>
</dbReference>
<dbReference type="CDD" id="cd06442">
    <property type="entry name" value="DPM1_like"/>
    <property type="match status" value="1"/>
</dbReference>
<keyword evidence="3" id="KW-0808">Transferase</keyword>
<name>A0A9X1QXZ5_9FLAO</name>
<dbReference type="InterPro" id="IPR039528">
    <property type="entry name" value="DPM1-like"/>
</dbReference>
<dbReference type="PANTHER" id="PTHR43398:SF1">
    <property type="entry name" value="DOLICHOL-PHOSPHATE MANNOSYLTRANSFERASE SUBUNIT 1"/>
    <property type="match status" value="1"/>
</dbReference>
<dbReference type="FunFam" id="3.90.550.10:FF:000128">
    <property type="entry name" value="Glycosyl transferase family 2"/>
    <property type="match status" value="1"/>
</dbReference>
<keyword evidence="2" id="KW-0328">Glycosyltransferase</keyword>
<proteinExistence type="inferred from homology"/>
<dbReference type="GO" id="GO:0016020">
    <property type="term" value="C:membrane"/>
    <property type="evidence" value="ECO:0007669"/>
    <property type="project" value="GOC"/>
</dbReference>